<dbReference type="SUPFAM" id="SSF103473">
    <property type="entry name" value="MFS general substrate transporter"/>
    <property type="match status" value="1"/>
</dbReference>
<feature type="transmembrane region" description="Helical" evidence="9">
    <location>
        <begin position="400"/>
        <end position="416"/>
    </location>
</feature>
<name>A0A3E2HRS5_SCYLI</name>
<feature type="transmembrane region" description="Helical" evidence="9">
    <location>
        <begin position="183"/>
        <end position="200"/>
    </location>
</feature>
<gene>
    <name evidence="11" type="ORF">B7463_g559</name>
</gene>
<keyword evidence="12" id="KW-1185">Reference proteome</keyword>
<dbReference type="Pfam" id="PF00083">
    <property type="entry name" value="Sugar_tr"/>
    <property type="match status" value="1"/>
</dbReference>
<evidence type="ECO:0000259" key="10">
    <source>
        <dbReference type="PROSITE" id="PS50850"/>
    </source>
</evidence>
<evidence type="ECO:0000256" key="8">
    <source>
        <dbReference type="SAM" id="MobiDB-lite"/>
    </source>
</evidence>
<keyword evidence="5 9" id="KW-1133">Transmembrane helix</keyword>
<dbReference type="Gene3D" id="1.20.1250.20">
    <property type="entry name" value="MFS general substrate transporter like domains"/>
    <property type="match status" value="1"/>
</dbReference>
<comment type="caution">
    <text evidence="11">The sequence shown here is derived from an EMBL/GenBank/DDBJ whole genome shotgun (WGS) entry which is preliminary data.</text>
</comment>
<feature type="transmembrane region" description="Helical" evidence="9">
    <location>
        <begin position="333"/>
        <end position="354"/>
    </location>
</feature>
<evidence type="ECO:0000313" key="11">
    <source>
        <dbReference type="EMBL" id="RFU35711.1"/>
    </source>
</evidence>
<dbReference type="OrthoDB" id="6612291at2759"/>
<keyword evidence="3 7" id="KW-0813">Transport</keyword>
<dbReference type="PANTHER" id="PTHR48022:SF28">
    <property type="entry name" value="MAJOR FACILITATOR SUPERFAMILY (MFS) PROFILE DOMAIN-CONTAINING PROTEIN-RELATED"/>
    <property type="match status" value="1"/>
</dbReference>
<dbReference type="InterPro" id="IPR005828">
    <property type="entry name" value="MFS_sugar_transport-like"/>
</dbReference>
<organism evidence="11 12">
    <name type="scientific">Scytalidium lignicola</name>
    <name type="common">Hyphomycete</name>
    <dbReference type="NCBI Taxonomy" id="5539"/>
    <lineage>
        <taxon>Eukaryota</taxon>
        <taxon>Fungi</taxon>
        <taxon>Dikarya</taxon>
        <taxon>Ascomycota</taxon>
        <taxon>Pezizomycotina</taxon>
        <taxon>Leotiomycetes</taxon>
        <taxon>Leotiomycetes incertae sedis</taxon>
        <taxon>Scytalidium</taxon>
    </lineage>
</organism>
<feature type="domain" description="Major facilitator superfamily (MFS) profile" evidence="10">
    <location>
        <begin position="15"/>
        <end position="453"/>
    </location>
</feature>
<evidence type="ECO:0000256" key="3">
    <source>
        <dbReference type="ARBA" id="ARBA00022448"/>
    </source>
</evidence>
<keyword evidence="6 9" id="KW-0472">Membrane</keyword>
<dbReference type="PROSITE" id="PS00216">
    <property type="entry name" value="SUGAR_TRANSPORT_1"/>
    <property type="match status" value="1"/>
</dbReference>
<dbReference type="InterPro" id="IPR036259">
    <property type="entry name" value="MFS_trans_sf"/>
</dbReference>
<feature type="transmembrane region" description="Helical" evidence="9">
    <location>
        <begin position="306"/>
        <end position="326"/>
    </location>
</feature>
<feature type="non-terminal residue" evidence="11">
    <location>
        <position position="1"/>
    </location>
</feature>
<evidence type="ECO:0000256" key="5">
    <source>
        <dbReference type="ARBA" id="ARBA00022989"/>
    </source>
</evidence>
<dbReference type="OMA" id="RIRHRNT"/>
<dbReference type="PROSITE" id="PS50850">
    <property type="entry name" value="MFS"/>
    <property type="match status" value="1"/>
</dbReference>
<evidence type="ECO:0000256" key="4">
    <source>
        <dbReference type="ARBA" id="ARBA00022692"/>
    </source>
</evidence>
<evidence type="ECO:0000256" key="9">
    <source>
        <dbReference type="SAM" id="Phobius"/>
    </source>
</evidence>
<dbReference type="AlphaFoldDB" id="A0A3E2HRS5"/>
<feature type="non-terminal residue" evidence="11">
    <location>
        <position position="525"/>
    </location>
</feature>
<keyword evidence="4 9" id="KW-0812">Transmembrane</keyword>
<feature type="region of interest" description="Disordered" evidence="8">
    <location>
        <begin position="505"/>
        <end position="525"/>
    </location>
</feature>
<evidence type="ECO:0000256" key="7">
    <source>
        <dbReference type="RuleBase" id="RU003346"/>
    </source>
</evidence>
<proteinExistence type="inferred from homology"/>
<feature type="transmembrane region" description="Helical" evidence="9">
    <location>
        <begin position="268"/>
        <end position="291"/>
    </location>
</feature>
<dbReference type="InterPro" id="IPR003663">
    <property type="entry name" value="Sugar/inositol_transpt"/>
</dbReference>
<feature type="transmembrane region" description="Helical" evidence="9">
    <location>
        <begin position="360"/>
        <end position="388"/>
    </location>
</feature>
<dbReference type="InterPro" id="IPR020846">
    <property type="entry name" value="MFS_dom"/>
</dbReference>
<dbReference type="GO" id="GO:0005351">
    <property type="term" value="F:carbohydrate:proton symporter activity"/>
    <property type="evidence" value="ECO:0007669"/>
    <property type="project" value="TreeGrafter"/>
</dbReference>
<feature type="transmembrane region" description="Helical" evidence="9">
    <location>
        <begin position="428"/>
        <end position="449"/>
    </location>
</feature>
<sequence length="525" mass="57292">MATSKLTGKRLQYALAITGALAWVLQGYDQALMNGLLALEAFQHAFPPIHNSRDHSLLQGTVVALLQVGAALGGVMCFLVGDILGRKRTTMLAAVIVLVGTVIQASSFQTAQLIVGRLVTGVGIGSFTATIPTWVGESTGAKERGWFVMLECCGAMFGLAFVGWVEFGFFFGSENSVSWRFPIAFQAVFPIAVLVLCCFLRESPRWLMSKDRHEAAARVLTDLAGENEDPDLIQHQARIIHDSILADQQAATKNPFARTNNRYLHRTLLAVAVSVLAKMAGSSVITFYSNIVLEQTLGYSALNARVISNCLQTWHFLWSFVGMALIDRVGRRPLLIVCAGLMAGSLAGLAGLSSIDGNKAAAGCILIFYFITLAVYPVGLFLTPFMYASEIAPPCVRSRVAAIASCMTWLTDFWIAETSPTAFANIGWKYYLVYVCTNILSVAVFYCFVPETKGRSLEEIDTIFVMTDSAWNTVRIARNLGPLIDEDLDLPSKAPVTSEHKEYIEYQKPQETPAKEENDVAGHGL</sequence>
<dbReference type="GO" id="GO:0016020">
    <property type="term" value="C:membrane"/>
    <property type="evidence" value="ECO:0007669"/>
    <property type="project" value="UniProtKB-SubCell"/>
</dbReference>
<dbReference type="Proteomes" id="UP000258309">
    <property type="component" value="Unassembled WGS sequence"/>
</dbReference>
<dbReference type="NCBIfam" id="TIGR00879">
    <property type="entry name" value="SP"/>
    <property type="match status" value="1"/>
</dbReference>
<dbReference type="InterPro" id="IPR005829">
    <property type="entry name" value="Sugar_transporter_CS"/>
</dbReference>
<feature type="compositionally biased region" description="Basic and acidic residues" evidence="8">
    <location>
        <begin position="513"/>
        <end position="525"/>
    </location>
</feature>
<feature type="transmembrane region" description="Helical" evidence="9">
    <location>
        <begin position="147"/>
        <end position="171"/>
    </location>
</feature>
<comment type="subcellular location">
    <subcellularLocation>
        <location evidence="1">Membrane</location>
        <topology evidence="1">Multi-pass membrane protein</topology>
    </subcellularLocation>
</comment>
<protein>
    <recommendedName>
        <fullName evidence="10">Major facilitator superfamily (MFS) profile domain-containing protein</fullName>
    </recommendedName>
</protein>
<evidence type="ECO:0000313" key="12">
    <source>
        <dbReference type="Proteomes" id="UP000258309"/>
    </source>
</evidence>
<accession>A0A3E2HRS5</accession>
<evidence type="ECO:0000256" key="2">
    <source>
        <dbReference type="ARBA" id="ARBA00010992"/>
    </source>
</evidence>
<evidence type="ECO:0000256" key="1">
    <source>
        <dbReference type="ARBA" id="ARBA00004141"/>
    </source>
</evidence>
<dbReference type="PANTHER" id="PTHR48022">
    <property type="entry name" value="PLASTIDIC GLUCOSE TRANSPORTER 4"/>
    <property type="match status" value="1"/>
</dbReference>
<comment type="similarity">
    <text evidence="2 7">Belongs to the major facilitator superfamily. Sugar transporter (TC 2.A.1.1) family.</text>
</comment>
<dbReference type="InterPro" id="IPR050360">
    <property type="entry name" value="MFS_Sugar_Transporters"/>
</dbReference>
<feature type="transmembrane region" description="Helical" evidence="9">
    <location>
        <begin position="114"/>
        <end position="135"/>
    </location>
</feature>
<feature type="transmembrane region" description="Helical" evidence="9">
    <location>
        <begin position="91"/>
        <end position="108"/>
    </location>
</feature>
<evidence type="ECO:0000256" key="6">
    <source>
        <dbReference type="ARBA" id="ARBA00023136"/>
    </source>
</evidence>
<dbReference type="PRINTS" id="PR00171">
    <property type="entry name" value="SUGRTRNSPORT"/>
</dbReference>
<feature type="transmembrane region" description="Helical" evidence="9">
    <location>
        <begin position="62"/>
        <end position="84"/>
    </location>
</feature>
<dbReference type="EMBL" id="NCSJ02000005">
    <property type="protein sequence ID" value="RFU35711.1"/>
    <property type="molecule type" value="Genomic_DNA"/>
</dbReference>
<reference evidence="11 12" key="1">
    <citation type="submission" date="2018-05" db="EMBL/GenBank/DDBJ databases">
        <title>Draft genome sequence of Scytalidium lignicola DSM 105466, a ubiquitous saprotrophic fungus.</title>
        <authorList>
            <person name="Buettner E."/>
            <person name="Gebauer A.M."/>
            <person name="Hofrichter M."/>
            <person name="Liers C."/>
            <person name="Kellner H."/>
        </authorList>
    </citation>
    <scope>NUCLEOTIDE SEQUENCE [LARGE SCALE GENOMIC DNA]</scope>
    <source>
        <strain evidence="11 12">DSM 105466</strain>
    </source>
</reference>